<name>A0ABP8VV24_9ACTN</name>
<dbReference type="PRINTS" id="PR00412">
    <property type="entry name" value="EPOXHYDRLASE"/>
</dbReference>
<keyword evidence="3" id="KW-0378">Hydrolase</keyword>
<dbReference type="InterPro" id="IPR029058">
    <property type="entry name" value="AB_hydrolase_fold"/>
</dbReference>
<dbReference type="SUPFAM" id="SSF53474">
    <property type="entry name" value="alpha/beta-Hydrolases"/>
    <property type="match status" value="1"/>
</dbReference>
<organism evidence="3 4">
    <name type="scientific">Nocardioides nanhaiensis</name>
    <dbReference type="NCBI Taxonomy" id="1476871"/>
    <lineage>
        <taxon>Bacteria</taxon>
        <taxon>Bacillati</taxon>
        <taxon>Actinomycetota</taxon>
        <taxon>Actinomycetes</taxon>
        <taxon>Propionibacteriales</taxon>
        <taxon>Nocardioidaceae</taxon>
        <taxon>Nocardioides</taxon>
    </lineage>
</organism>
<dbReference type="Pfam" id="PF00561">
    <property type="entry name" value="Abhydrolase_1"/>
    <property type="match status" value="1"/>
</dbReference>
<dbReference type="InterPro" id="IPR000073">
    <property type="entry name" value="AB_hydrolase_1"/>
</dbReference>
<dbReference type="PANTHER" id="PTHR43433:SF1">
    <property type="entry name" value="BLL5160 PROTEIN"/>
    <property type="match status" value="1"/>
</dbReference>
<keyword evidence="1" id="KW-0560">Oxidoreductase</keyword>
<evidence type="ECO:0000313" key="3">
    <source>
        <dbReference type="EMBL" id="GAA4673472.1"/>
    </source>
</evidence>
<accession>A0ABP8VV24</accession>
<evidence type="ECO:0000259" key="2">
    <source>
        <dbReference type="Pfam" id="PF00561"/>
    </source>
</evidence>
<dbReference type="RefSeq" id="WP_345262890.1">
    <property type="nucleotide sequence ID" value="NZ_BAABIM010000001.1"/>
</dbReference>
<evidence type="ECO:0000256" key="1">
    <source>
        <dbReference type="ARBA" id="ARBA00022559"/>
    </source>
</evidence>
<sequence length="300" mass="32751">MKTDDGLDLHVTTHGPADAPVSVVLAHCWTADEADWHYQVRDLLTRYGHDVRILTWDHRGHGRSSAAPEQACTITHLARDMGAVIDAHAPHGRLVLAGHSIGGMTIMALAQERPDLVERVAGLLFVSTSSGHLDTVTLGLPETGPLIKSQIPRMLAIRARLHSRSRRRRSPGIERRVVTRFLFGDPLRPRDVGLVVDQLIACPPATMSGFYRDFMTHERTEALAAFDDVPTVVLVGSRDLLTPPRHGRRIAGAIRGARFVVCPGAGHMLPLERDRLVSDELIGLVDGALVPAVRARGRVG</sequence>
<dbReference type="Proteomes" id="UP001500621">
    <property type="component" value="Unassembled WGS sequence"/>
</dbReference>
<proteinExistence type="predicted"/>
<feature type="domain" description="AB hydrolase-1" evidence="2">
    <location>
        <begin position="23"/>
        <end position="273"/>
    </location>
</feature>
<dbReference type="GO" id="GO:0016787">
    <property type="term" value="F:hydrolase activity"/>
    <property type="evidence" value="ECO:0007669"/>
    <property type="project" value="UniProtKB-KW"/>
</dbReference>
<dbReference type="InterPro" id="IPR050471">
    <property type="entry name" value="AB_hydrolase"/>
</dbReference>
<dbReference type="Gene3D" id="3.40.50.1820">
    <property type="entry name" value="alpha/beta hydrolase"/>
    <property type="match status" value="1"/>
</dbReference>
<comment type="caution">
    <text evidence="3">The sequence shown here is derived from an EMBL/GenBank/DDBJ whole genome shotgun (WGS) entry which is preliminary data.</text>
</comment>
<evidence type="ECO:0000313" key="4">
    <source>
        <dbReference type="Proteomes" id="UP001500621"/>
    </source>
</evidence>
<reference evidence="4" key="1">
    <citation type="journal article" date="2019" name="Int. J. Syst. Evol. Microbiol.">
        <title>The Global Catalogue of Microorganisms (GCM) 10K type strain sequencing project: providing services to taxonomists for standard genome sequencing and annotation.</title>
        <authorList>
            <consortium name="The Broad Institute Genomics Platform"/>
            <consortium name="The Broad Institute Genome Sequencing Center for Infectious Disease"/>
            <person name="Wu L."/>
            <person name="Ma J."/>
        </authorList>
    </citation>
    <scope>NUCLEOTIDE SEQUENCE [LARGE SCALE GENOMIC DNA]</scope>
    <source>
        <strain evidence="4">JCM 18127</strain>
    </source>
</reference>
<keyword evidence="4" id="KW-1185">Reference proteome</keyword>
<dbReference type="InterPro" id="IPR000639">
    <property type="entry name" value="Epox_hydrolase-like"/>
</dbReference>
<protein>
    <submittedName>
        <fullName evidence="3">Alpha/beta hydrolase</fullName>
    </submittedName>
</protein>
<keyword evidence="1" id="KW-0575">Peroxidase</keyword>
<dbReference type="PANTHER" id="PTHR43433">
    <property type="entry name" value="HYDROLASE, ALPHA/BETA FOLD FAMILY PROTEIN"/>
    <property type="match status" value="1"/>
</dbReference>
<gene>
    <name evidence="3" type="ORF">GCM10023226_08080</name>
</gene>
<dbReference type="EMBL" id="BAABIM010000001">
    <property type="protein sequence ID" value="GAA4673472.1"/>
    <property type="molecule type" value="Genomic_DNA"/>
</dbReference>